<evidence type="ECO:0000256" key="1">
    <source>
        <dbReference type="SAM" id="MobiDB-lite"/>
    </source>
</evidence>
<dbReference type="Proteomes" id="UP000635477">
    <property type="component" value="Unassembled WGS sequence"/>
</dbReference>
<feature type="compositionally biased region" description="Low complexity" evidence="1">
    <location>
        <begin position="15"/>
        <end position="26"/>
    </location>
</feature>
<dbReference type="EMBL" id="JABEYC010000100">
    <property type="protein sequence ID" value="KAF4982726.1"/>
    <property type="molecule type" value="Genomic_DNA"/>
</dbReference>
<reference evidence="2" key="1">
    <citation type="journal article" date="2020" name="BMC Genomics">
        <title>Correction to: Identification and distribution of gene clusters required for synthesis of sphingolipid metabolism inhibitors in diverse species of the filamentous fungus Fusarium.</title>
        <authorList>
            <person name="Kim H.S."/>
            <person name="Lohmar J.M."/>
            <person name="Busman M."/>
            <person name="Brown D.W."/>
            <person name="Naumann T.A."/>
            <person name="Divon H.H."/>
            <person name="Lysoe E."/>
            <person name="Uhlig S."/>
            <person name="Proctor R.H."/>
        </authorList>
    </citation>
    <scope>NUCLEOTIDE SEQUENCE</scope>
    <source>
        <strain evidence="2">NRRL 22465</strain>
    </source>
</reference>
<evidence type="ECO:0000313" key="2">
    <source>
        <dbReference type="EMBL" id="KAF4982726.1"/>
    </source>
</evidence>
<keyword evidence="3" id="KW-1185">Reference proteome</keyword>
<accession>A0A8H4US81</accession>
<sequence length="155" mass="16813">MSHNVEILTPKATMSSQDVAADPADPASRAAHSEILAGREVSVDEKRLLLDILAELLYNPLPVLLERKFENVAVPAGKFDADLPITSGRYGAEGPCAENQTVSPVFVDLNPGLTMEEAKEMAVADYNNYHETECVDEFYTKAGTVGFSRVVGKKD</sequence>
<protein>
    <submittedName>
        <fullName evidence="2">Uncharacterized protein</fullName>
    </submittedName>
</protein>
<proteinExistence type="predicted"/>
<comment type="caution">
    <text evidence="2">The sequence shown here is derived from an EMBL/GenBank/DDBJ whole genome shotgun (WGS) entry which is preliminary data.</text>
</comment>
<feature type="region of interest" description="Disordered" evidence="1">
    <location>
        <begin position="1"/>
        <end position="26"/>
    </location>
</feature>
<gene>
    <name evidence="2" type="ORF">FZEAL_1715</name>
</gene>
<evidence type="ECO:0000313" key="3">
    <source>
        <dbReference type="Proteomes" id="UP000635477"/>
    </source>
</evidence>
<name>A0A8H4US81_9HYPO</name>
<reference evidence="2" key="2">
    <citation type="submission" date="2020-05" db="EMBL/GenBank/DDBJ databases">
        <authorList>
            <person name="Kim H.-S."/>
            <person name="Proctor R.H."/>
            <person name="Brown D.W."/>
        </authorList>
    </citation>
    <scope>NUCLEOTIDE SEQUENCE</scope>
    <source>
        <strain evidence="2">NRRL 22465</strain>
    </source>
</reference>
<dbReference type="AlphaFoldDB" id="A0A8H4US81"/>
<organism evidence="2 3">
    <name type="scientific">Fusarium zealandicum</name>
    <dbReference type="NCBI Taxonomy" id="1053134"/>
    <lineage>
        <taxon>Eukaryota</taxon>
        <taxon>Fungi</taxon>
        <taxon>Dikarya</taxon>
        <taxon>Ascomycota</taxon>
        <taxon>Pezizomycotina</taxon>
        <taxon>Sordariomycetes</taxon>
        <taxon>Hypocreomycetidae</taxon>
        <taxon>Hypocreales</taxon>
        <taxon>Nectriaceae</taxon>
        <taxon>Fusarium</taxon>
        <taxon>Fusarium staphyleae species complex</taxon>
    </lineage>
</organism>